<evidence type="ECO:0000256" key="6">
    <source>
        <dbReference type="PROSITE-ProRule" id="PRU00042"/>
    </source>
</evidence>
<dbReference type="EMBL" id="JAZGUE010000002">
    <property type="protein sequence ID" value="KAL2269815.1"/>
    <property type="molecule type" value="Genomic_DNA"/>
</dbReference>
<feature type="domain" description="C2H2-type" evidence="8">
    <location>
        <begin position="565"/>
        <end position="592"/>
    </location>
</feature>
<feature type="compositionally biased region" description="Acidic residues" evidence="7">
    <location>
        <begin position="474"/>
        <end position="484"/>
    </location>
</feature>
<feature type="compositionally biased region" description="Gly residues" evidence="7">
    <location>
        <begin position="16"/>
        <end position="26"/>
    </location>
</feature>
<dbReference type="SUPFAM" id="SSF57667">
    <property type="entry name" value="beta-beta-alpha zinc fingers"/>
    <property type="match status" value="3"/>
</dbReference>
<keyword evidence="5" id="KW-0539">Nucleus</keyword>
<evidence type="ECO:0000256" key="2">
    <source>
        <dbReference type="ARBA" id="ARBA00022737"/>
    </source>
</evidence>
<feature type="region of interest" description="Disordered" evidence="7">
    <location>
        <begin position="1"/>
        <end position="43"/>
    </location>
</feature>
<keyword evidence="1" id="KW-0479">Metal-binding</keyword>
<comment type="caution">
    <text evidence="9">The sequence shown here is derived from an EMBL/GenBank/DDBJ whole genome shotgun (WGS) entry which is preliminary data.</text>
</comment>
<dbReference type="InterPro" id="IPR013087">
    <property type="entry name" value="Znf_C2H2_type"/>
</dbReference>
<feature type="compositionally biased region" description="Polar residues" evidence="7">
    <location>
        <begin position="425"/>
        <end position="442"/>
    </location>
</feature>
<keyword evidence="10" id="KW-1185">Reference proteome</keyword>
<dbReference type="GeneID" id="98122863"/>
<feature type="region of interest" description="Disordered" evidence="7">
    <location>
        <begin position="668"/>
        <end position="687"/>
    </location>
</feature>
<feature type="compositionally biased region" description="Basic and acidic residues" evidence="7">
    <location>
        <begin position="668"/>
        <end position="678"/>
    </location>
</feature>
<evidence type="ECO:0000313" key="9">
    <source>
        <dbReference type="EMBL" id="KAL2269815.1"/>
    </source>
</evidence>
<dbReference type="PANTHER" id="PTHR23235">
    <property type="entry name" value="KRUEPPEL-LIKE TRANSCRIPTION FACTOR"/>
    <property type="match status" value="1"/>
</dbReference>
<feature type="domain" description="C2H2-type" evidence="8">
    <location>
        <begin position="649"/>
        <end position="678"/>
    </location>
</feature>
<sequence>MHGHFESYGPFAGNANGNGTGTGNGQGNPYYHRPSHSTSDHLGHDFSMMHAVHHQMTPGHHAQPGSDRASAASAVYQAHDDLCIEGCMGVGLYNGFQQLNHRGAPPSSLQSRWTRDPAAPRYDLHHDVFAHDMSMHFRAAESHPPPQMMYHHNEPWYAQAPMATTPTTCVAPCTDDDCQSAADSCCDSECTMTDKCTNVACADIADACTDQTCPGRPDVVATSLPSSEVVDGAAALISINHHSPAASQHHDFDSLQHQAMGNMDFGLSGDSGQPFALQPGLLPGQWGTITNHLLLAHSETANPSSCTRGCPLDDPRILDQYCHMPLAMPNPSAAAFGQYGSLGQNFLASQHQFVECGAEIQDAESFLAHFNEQHRPYFTAAMPNLPRASAETQRSHHHRSQSHPMVEAPSQTTSPPATPLDTPDSGRSSGTPSPLTPRSSNIDMAHVKPEPGPSLARGMSISSTDQSMEMEPAVSDEEEDSGDEDEHRCLWRDDGRPGVCGLVFANAEDLFKHASEAHIKHALKGAQGFRCGWDDCPRSDPNAPGFPQRSKIERHMQTHIGHKPHICPTCNKGFSAKQALTQHMFIHSNEKPLVCNICNKAFRYPSALTMHQRVHSGLKPLKCPVCGKGFSESSNLSKHKRTHEVKGRFTCSVPGCDRNFHRQDQLRRHMKTHQKEPGSARSSVSSLVSAAAAADGLGMEQP</sequence>
<keyword evidence="2" id="KW-0677">Repeat</keyword>
<dbReference type="PROSITE" id="PS50157">
    <property type="entry name" value="ZINC_FINGER_C2H2_2"/>
    <property type="match status" value="4"/>
</dbReference>
<evidence type="ECO:0000256" key="5">
    <source>
        <dbReference type="ARBA" id="ARBA00023242"/>
    </source>
</evidence>
<dbReference type="InterPro" id="IPR036236">
    <property type="entry name" value="Znf_C2H2_sf"/>
</dbReference>
<dbReference type="RefSeq" id="XP_070868539.1">
    <property type="nucleotide sequence ID" value="XM_071008219.1"/>
</dbReference>
<evidence type="ECO:0000256" key="7">
    <source>
        <dbReference type="SAM" id="MobiDB-lite"/>
    </source>
</evidence>
<evidence type="ECO:0000259" key="8">
    <source>
        <dbReference type="PROSITE" id="PS50157"/>
    </source>
</evidence>
<evidence type="ECO:0000256" key="4">
    <source>
        <dbReference type="ARBA" id="ARBA00022833"/>
    </source>
</evidence>
<dbReference type="Gene3D" id="3.30.160.60">
    <property type="entry name" value="Classic Zinc Finger"/>
    <property type="match status" value="5"/>
</dbReference>
<accession>A0ABR4DHI8</accession>
<dbReference type="PANTHER" id="PTHR23235:SF142">
    <property type="entry name" value="ZINC FINGER PROTEIN 384"/>
    <property type="match status" value="1"/>
</dbReference>
<keyword evidence="3 6" id="KW-0863">Zinc-finger</keyword>
<dbReference type="Pfam" id="PF00096">
    <property type="entry name" value="zf-C2H2"/>
    <property type="match status" value="4"/>
</dbReference>
<keyword evidence="4" id="KW-0862">Zinc</keyword>
<feature type="domain" description="C2H2-type" evidence="8">
    <location>
        <begin position="621"/>
        <end position="643"/>
    </location>
</feature>
<organism evidence="9 10">
    <name type="scientific">Remersonia thermophila</name>
    <dbReference type="NCBI Taxonomy" id="72144"/>
    <lineage>
        <taxon>Eukaryota</taxon>
        <taxon>Fungi</taxon>
        <taxon>Dikarya</taxon>
        <taxon>Ascomycota</taxon>
        <taxon>Pezizomycotina</taxon>
        <taxon>Sordariomycetes</taxon>
        <taxon>Sordariomycetidae</taxon>
        <taxon>Sordariales</taxon>
        <taxon>Sordariales incertae sedis</taxon>
        <taxon>Remersonia</taxon>
    </lineage>
</organism>
<proteinExistence type="predicted"/>
<gene>
    <name evidence="9" type="ORF">VTJ83DRAFT_1999</name>
</gene>
<evidence type="ECO:0000256" key="3">
    <source>
        <dbReference type="ARBA" id="ARBA00022771"/>
    </source>
</evidence>
<dbReference type="Proteomes" id="UP001600064">
    <property type="component" value="Unassembled WGS sequence"/>
</dbReference>
<dbReference type="SMART" id="SM00355">
    <property type="entry name" value="ZnF_C2H2"/>
    <property type="match status" value="6"/>
</dbReference>
<protein>
    <recommendedName>
        <fullName evidence="8">C2H2-type domain-containing protein</fullName>
    </recommendedName>
</protein>
<feature type="domain" description="C2H2-type" evidence="8">
    <location>
        <begin position="593"/>
        <end position="620"/>
    </location>
</feature>
<evidence type="ECO:0000313" key="10">
    <source>
        <dbReference type="Proteomes" id="UP001600064"/>
    </source>
</evidence>
<reference evidence="9 10" key="1">
    <citation type="journal article" date="2024" name="Commun. Biol.">
        <title>Comparative genomic analysis of thermophilic fungi reveals convergent evolutionary adaptations and gene losses.</title>
        <authorList>
            <person name="Steindorff A.S."/>
            <person name="Aguilar-Pontes M.V."/>
            <person name="Robinson A.J."/>
            <person name="Andreopoulos B."/>
            <person name="LaButti K."/>
            <person name="Kuo A."/>
            <person name="Mondo S."/>
            <person name="Riley R."/>
            <person name="Otillar R."/>
            <person name="Haridas S."/>
            <person name="Lipzen A."/>
            <person name="Grimwood J."/>
            <person name="Schmutz J."/>
            <person name="Clum A."/>
            <person name="Reid I.D."/>
            <person name="Moisan M.C."/>
            <person name="Butler G."/>
            <person name="Nguyen T.T.M."/>
            <person name="Dewar K."/>
            <person name="Conant G."/>
            <person name="Drula E."/>
            <person name="Henrissat B."/>
            <person name="Hansel C."/>
            <person name="Singer S."/>
            <person name="Hutchinson M.I."/>
            <person name="de Vries R.P."/>
            <person name="Natvig D.O."/>
            <person name="Powell A.J."/>
            <person name="Tsang A."/>
            <person name="Grigoriev I.V."/>
        </authorList>
    </citation>
    <scope>NUCLEOTIDE SEQUENCE [LARGE SCALE GENOMIC DNA]</scope>
    <source>
        <strain evidence="9 10">ATCC 22073</strain>
    </source>
</reference>
<name>A0ABR4DHI8_9PEZI</name>
<feature type="region of interest" description="Disordered" evidence="7">
    <location>
        <begin position="388"/>
        <end position="487"/>
    </location>
</feature>
<evidence type="ECO:0000256" key="1">
    <source>
        <dbReference type="ARBA" id="ARBA00022723"/>
    </source>
</evidence>
<dbReference type="PROSITE" id="PS00028">
    <property type="entry name" value="ZINC_FINGER_C2H2_1"/>
    <property type="match status" value="4"/>
</dbReference>